<dbReference type="PANTHER" id="PTHR24410">
    <property type="entry name" value="HL07962P-RELATED"/>
    <property type="match status" value="1"/>
</dbReference>
<dbReference type="OrthoDB" id="408604at2759"/>
<dbReference type="EMBL" id="QKYT01000096">
    <property type="protein sequence ID" value="RIA93815.1"/>
    <property type="molecule type" value="Genomic_DNA"/>
</dbReference>
<dbReference type="AlphaFoldDB" id="A0A397TBL4"/>
<dbReference type="SUPFAM" id="SSF54695">
    <property type="entry name" value="POZ domain"/>
    <property type="match status" value="2"/>
</dbReference>
<dbReference type="InterPro" id="IPR011333">
    <property type="entry name" value="SKP1/BTB/POZ_sf"/>
</dbReference>
<evidence type="ECO:0000313" key="2">
    <source>
        <dbReference type="EMBL" id="RIA93815.1"/>
    </source>
</evidence>
<comment type="caution">
    <text evidence="2">The sequence shown here is derived from an EMBL/GenBank/DDBJ whole genome shotgun (WGS) entry which is preliminary data.</text>
</comment>
<dbReference type="Pfam" id="PF00651">
    <property type="entry name" value="BTB"/>
    <property type="match status" value="2"/>
</dbReference>
<gene>
    <name evidence="2" type="ORF">C1645_818900</name>
</gene>
<accession>A0A397TBL4</accession>
<dbReference type="InterPro" id="IPR000210">
    <property type="entry name" value="BTB/POZ_dom"/>
</dbReference>
<feature type="domain" description="BTB" evidence="1">
    <location>
        <begin position="173"/>
        <end position="235"/>
    </location>
</feature>
<reference evidence="2 3" key="1">
    <citation type="submission" date="2018-06" db="EMBL/GenBank/DDBJ databases">
        <title>Comparative genomics reveals the genomic features of Rhizophagus irregularis, R. cerebriforme, R. diaphanum and Gigaspora rosea, and their symbiotic lifestyle signature.</title>
        <authorList>
            <person name="Morin E."/>
            <person name="San Clemente H."/>
            <person name="Chen E.C.H."/>
            <person name="De La Providencia I."/>
            <person name="Hainaut M."/>
            <person name="Kuo A."/>
            <person name="Kohler A."/>
            <person name="Murat C."/>
            <person name="Tang N."/>
            <person name="Roy S."/>
            <person name="Loubradou J."/>
            <person name="Henrissat B."/>
            <person name="Grigoriev I.V."/>
            <person name="Corradi N."/>
            <person name="Roux C."/>
            <person name="Martin F.M."/>
        </authorList>
    </citation>
    <scope>NUCLEOTIDE SEQUENCE [LARGE SCALE GENOMIC DNA]</scope>
    <source>
        <strain evidence="2 3">DAOM 227022</strain>
    </source>
</reference>
<dbReference type="PANTHER" id="PTHR24410:SF23">
    <property type="entry name" value="BTB DOMAIN-CONTAINING PROTEIN-RELATED"/>
    <property type="match status" value="1"/>
</dbReference>
<dbReference type="STRING" id="658196.A0A397TBL4"/>
<proteinExistence type="predicted"/>
<keyword evidence="3" id="KW-1185">Reference proteome</keyword>
<dbReference type="InterPro" id="IPR051481">
    <property type="entry name" value="BTB-POZ/Galectin-3-binding"/>
</dbReference>
<evidence type="ECO:0000313" key="3">
    <source>
        <dbReference type="Proteomes" id="UP000265703"/>
    </source>
</evidence>
<sequence length="235" mass="27432">MAFEFFSRLSQQFSQLFEKADDYNVKINVGKNPNAKEFYAHSNVLKARCPYFKRVLSQDWAEKKNNMINFTKPNISPIVFEMIIKYIYTGILDLKNQAVSDILDLLVASDELLIEELVTFGQNYLIENRTEKDPNTRTSKNEYNFNLIYRGSRDGFDINNIRSKCNGQDADDYNVKVNVGKNPNTKEFYAHTNILRARSPYFKRALSQNWAEKKNNMINFTKPNISSIVFEMIIK</sequence>
<organism evidence="2 3">
    <name type="scientific">Glomus cerebriforme</name>
    <dbReference type="NCBI Taxonomy" id="658196"/>
    <lineage>
        <taxon>Eukaryota</taxon>
        <taxon>Fungi</taxon>
        <taxon>Fungi incertae sedis</taxon>
        <taxon>Mucoromycota</taxon>
        <taxon>Glomeromycotina</taxon>
        <taxon>Glomeromycetes</taxon>
        <taxon>Glomerales</taxon>
        <taxon>Glomeraceae</taxon>
        <taxon>Glomus</taxon>
    </lineage>
</organism>
<evidence type="ECO:0000259" key="1">
    <source>
        <dbReference type="PROSITE" id="PS50097"/>
    </source>
</evidence>
<dbReference type="PROSITE" id="PS50097">
    <property type="entry name" value="BTB"/>
    <property type="match status" value="2"/>
</dbReference>
<dbReference type="Proteomes" id="UP000265703">
    <property type="component" value="Unassembled WGS sequence"/>
</dbReference>
<dbReference type="SMART" id="SM00225">
    <property type="entry name" value="BTB"/>
    <property type="match status" value="1"/>
</dbReference>
<dbReference type="Gene3D" id="3.30.710.10">
    <property type="entry name" value="Potassium Channel Kv1.1, Chain A"/>
    <property type="match status" value="2"/>
</dbReference>
<name>A0A397TBL4_9GLOM</name>
<dbReference type="CDD" id="cd18186">
    <property type="entry name" value="BTB_POZ_ZBTB_KLHL-like"/>
    <property type="match status" value="2"/>
</dbReference>
<feature type="domain" description="BTB" evidence="1">
    <location>
        <begin position="23"/>
        <end position="96"/>
    </location>
</feature>
<protein>
    <submittedName>
        <fullName evidence="2">BTB/POZ protein</fullName>
    </submittedName>
</protein>